<sequence length="163" mass="18149">MNSFLMPLAQMLAMSEGAGGLFDFNATLPIMALQFIALTTILTFVYFKPVGTLLEERETLISNNLTNASERLLKADELYQQYDEQLKDARNKAQGIIQAAETEAKEIVASEIAQARKDAASLIDKTNRDLEAQKNLALEKLETQVDELSDLIKEKLLGKEVIL</sequence>
<evidence type="ECO:0000313" key="21">
    <source>
        <dbReference type="EMBL" id="QRN73457.1"/>
    </source>
</evidence>
<evidence type="ECO:0000313" key="16">
    <source>
        <dbReference type="EMBL" id="QRN72917.1"/>
    </source>
</evidence>
<dbReference type="CDD" id="cd06503">
    <property type="entry name" value="ATP-synt_Fo_b"/>
    <property type="match status" value="1"/>
</dbReference>
<evidence type="ECO:0000313" key="17">
    <source>
        <dbReference type="EMBL" id="QRN73025.1"/>
    </source>
</evidence>
<comment type="function">
    <text evidence="10 11">F(1)F(0) ATP synthase produces ATP from ADP in the presence of a proton or sodium gradient. F-type ATPases consist of two structural domains, F(1) containing the extramembraneous catalytic core and F(0) containing the membrane proton channel, linked together by a central stalk and a peripheral stalk. During catalysis, ATP synthesis in the catalytic domain of F(1) is coupled via a rotary mechanism of the central stalk subunits to proton translocation.</text>
</comment>
<evidence type="ECO:0000256" key="3">
    <source>
        <dbReference type="ARBA" id="ARBA00022448"/>
    </source>
</evidence>
<keyword evidence="9 11" id="KW-0472">Membrane</keyword>
<reference evidence="19" key="2">
    <citation type="journal article" name="Harmful Algae">
        <title>Development of a high-resolution molecular marker for tracking Phaeocystis globosa genetic diversity through comparative analysis of chloroplast genomes.</title>
        <authorList>
            <person name="Song H."/>
            <person name="Liu F."/>
            <person name="Li Z."/>
            <person name="Xu Q."/>
            <person name="Chen Y."/>
            <person name="Yu Z."/>
            <person name="Chen N."/>
        </authorList>
    </citation>
    <scope>NUCLEOTIDE SEQUENCE</scope>
    <source>
        <strain evidence="19">CNS00067</strain>
    </source>
</reference>
<evidence type="ECO:0000313" key="19">
    <source>
        <dbReference type="EMBL" id="QRN73241.1"/>
    </source>
</evidence>
<proteinExistence type="inferred from homology"/>
<evidence type="ECO:0000313" key="15">
    <source>
        <dbReference type="EMBL" id="QRN72809.1"/>
    </source>
</evidence>
<evidence type="ECO:0000256" key="8">
    <source>
        <dbReference type="ARBA" id="ARBA00023065"/>
    </source>
</evidence>
<keyword evidence="13" id="KW-0175">Coiled coil</keyword>
<evidence type="ECO:0000256" key="2">
    <source>
        <dbReference type="ARBA" id="ARBA00005513"/>
    </source>
</evidence>
<keyword evidence="16" id="KW-0934">Plastid</keyword>
<dbReference type="InterPro" id="IPR050059">
    <property type="entry name" value="ATP_synthase_B_chain"/>
</dbReference>
<evidence type="ECO:0000313" key="20">
    <source>
        <dbReference type="EMBL" id="QRN73349.1"/>
    </source>
</evidence>
<dbReference type="Pfam" id="PF00430">
    <property type="entry name" value="ATP-synt_B"/>
    <property type="match status" value="1"/>
</dbReference>
<protein>
    <recommendedName>
        <fullName evidence="11">ATP synthase subunit b', chloroplastic</fullName>
    </recommendedName>
    <alternativeName>
        <fullName evidence="11">ATP synthase F(0) sector subunit b'</fullName>
    </alternativeName>
    <alternativeName>
        <fullName evidence="11">ATPase subunit II</fullName>
    </alternativeName>
</protein>
<evidence type="ECO:0000256" key="1">
    <source>
        <dbReference type="ARBA" id="ARBA00004167"/>
    </source>
</evidence>
<dbReference type="InterPro" id="IPR034679">
    <property type="entry name" value="ATP_synth_b"/>
</dbReference>
<dbReference type="EMBL" id="MT471330">
    <property type="protein sequence ID" value="QRN73457.1"/>
    <property type="molecule type" value="Genomic_DNA"/>
</dbReference>
<dbReference type="GO" id="GO:0045259">
    <property type="term" value="C:proton-transporting ATP synthase complex"/>
    <property type="evidence" value="ECO:0007669"/>
    <property type="project" value="UniProtKB-KW"/>
</dbReference>
<feature type="coiled-coil region" evidence="13">
    <location>
        <begin position="127"/>
        <end position="158"/>
    </location>
</feature>
<dbReference type="GO" id="GO:0046961">
    <property type="term" value="F:proton-transporting ATPase activity, rotational mechanism"/>
    <property type="evidence" value="ECO:0007669"/>
    <property type="project" value="TreeGrafter"/>
</dbReference>
<evidence type="ECO:0000256" key="10">
    <source>
        <dbReference type="ARBA" id="ARBA00025198"/>
    </source>
</evidence>
<keyword evidence="8 11" id="KW-0406">Ion transport</keyword>
<gene>
    <name evidence="11 16" type="primary">atpG</name>
    <name evidence="11" type="synonym">atpF2</name>
</gene>
<evidence type="ECO:0000313" key="18">
    <source>
        <dbReference type="EMBL" id="QRN73133.1"/>
    </source>
</evidence>
<dbReference type="HAMAP" id="MF_01399">
    <property type="entry name" value="ATP_synth_bprime"/>
    <property type="match status" value="1"/>
</dbReference>
<dbReference type="InterPro" id="IPR028987">
    <property type="entry name" value="ATP_synth_B-like_membr_sf"/>
</dbReference>
<dbReference type="HAMAP" id="MF_01398">
    <property type="entry name" value="ATP_synth_b_bprime"/>
    <property type="match status" value="1"/>
</dbReference>
<dbReference type="NCBIfam" id="NF005607">
    <property type="entry name" value="PRK07353.1"/>
    <property type="match status" value="1"/>
</dbReference>
<keyword evidence="3 11" id="KW-0813">Transport</keyword>
<comment type="miscellaneous">
    <text evidence="11">In plastids the F-type ATPase is also known as CF(1)CF(0).</text>
</comment>
<dbReference type="AlphaFoldDB" id="A0A891ZNJ3"/>
<dbReference type="EMBL" id="MT471327">
    <property type="protein sequence ID" value="QRN73133.1"/>
    <property type="molecule type" value="Genomic_DNA"/>
</dbReference>
<comment type="function">
    <text evidence="11">Component of the F(0) channel, it forms part of the peripheral stalk, linking F(1) to F(0). The b'-subunit is a diverged and duplicated form of b found in plants and photosynthetic bacteria.</text>
</comment>
<reference evidence="16" key="1">
    <citation type="submission" date="2020-05" db="EMBL/GenBank/DDBJ databases">
        <authorList>
            <person name="Song H."/>
            <person name="Chen N."/>
        </authorList>
    </citation>
    <scope>NUCLEOTIDE SEQUENCE</scope>
    <source>
        <strain evidence="14">CNS00062</strain>
        <strain evidence="15">CNS00063</strain>
        <strain evidence="16">CNS00064</strain>
        <strain evidence="17">CNS00065</strain>
        <strain evidence="18">CNS00066</strain>
        <strain evidence="20">CNS00075</strain>
        <strain evidence="21">CNS00076</strain>
    </source>
</reference>
<dbReference type="EMBL" id="MT471329">
    <property type="protein sequence ID" value="QRN73349.1"/>
    <property type="molecule type" value="Genomic_DNA"/>
</dbReference>
<evidence type="ECO:0000256" key="9">
    <source>
        <dbReference type="ARBA" id="ARBA00023136"/>
    </source>
</evidence>
<evidence type="ECO:0000313" key="14">
    <source>
        <dbReference type="EMBL" id="QRN72701.1"/>
    </source>
</evidence>
<dbReference type="SUPFAM" id="SSF81573">
    <property type="entry name" value="F1F0 ATP synthase subunit B, membrane domain"/>
    <property type="match status" value="1"/>
</dbReference>
<comment type="similarity">
    <text evidence="2 11 12">Belongs to the ATPase B chain family.</text>
</comment>
<feature type="coiled-coil region" evidence="13">
    <location>
        <begin position="65"/>
        <end position="99"/>
    </location>
</feature>
<feature type="transmembrane region" description="Helical" evidence="11">
    <location>
        <begin position="27"/>
        <end position="47"/>
    </location>
</feature>
<keyword evidence="5 11" id="KW-0812">Transmembrane</keyword>
<evidence type="ECO:0000256" key="11">
    <source>
        <dbReference type="HAMAP-Rule" id="MF_01399"/>
    </source>
</evidence>
<dbReference type="EMBL" id="MT471323">
    <property type="protein sequence ID" value="QRN72701.1"/>
    <property type="molecule type" value="Genomic_DNA"/>
</dbReference>
<keyword evidence="16" id="KW-0150">Chloroplast</keyword>
<dbReference type="InterPro" id="IPR002146">
    <property type="entry name" value="ATP_synth_b/b'su_bac/chlpt"/>
</dbReference>
<comment type="subunit">
    <text evidence="11">F-type ATPases have 2 components, F(1) - the catalytic core - and F(0) - the membrane proton channel. F(1) has five subunits: alpha(3), beta(3), gamma(1), delta(1), epsilon(1). F(0) has four main subunits: a(1), b(1), b'(1) and c(10-14). The alpha and beta chains form an alternating ring which encloses part of the gamma chain. F(1) is attached to F(0) by a central stalk formed by the gamma and epsilon chains, while a peripheral stalk is formed by the delta, b and b' chains.</text>
</comment>
<evidence type="ECO:0000256" key="13">
    <source>
        <dbReference type="SAM" id="Coils"/>
    </source>
</evidence>
<dbReference type="GO" id="GO:0009535">
    <property type="term" value="C:chloroplast thylakoid membrane"/>
    <property type="evidence" value="ECO:0007669"/>
    <property type="project" value="UniProtKB-SubCell"/>
</dbReference>
<dbReference type="EMBL" id="MT471326">
    <property type="protein sequence ID" value="QRN73025.1"/>
    <property type="molecule type" value="Genomic_DNA"/>
</dbReference>
<name>A0A891ZNJ3_9EUKA</name>
<evidence type="ECO:0000256" key="6">
    <source>
        <dbReference type="ARBA" id="ARBA00022781"/>
    </source>
</evidence>
<dbReference type="PANTHER" id="PTHR33445:SF2">
    <property type="entry name" value="ATP SYNTHASE SUBUNIT B', CHLOROPLASTIC"/>
    <property type="match status" value="1"/>
</dbReference>
<keyword evidence="11" id="KW-0793">Thylakoid</keyword>
<dbReference type="Gene3D" id="6.10.250.1580">
    <property type="match status" value="1"/>
</dbReference>
<evidence type="ECO:0000256" key="7">
    <source>
        <dbReference type="ARBA" id="ARBA00022989"/>
    </source>
</evidence>
<keyword evidence="6 11" id="KW-0375">Hydrogen ion transport</keyword>
<geneLocation type="chloroplast" evidence="16"/>
<evidence type="ECO:0000256" key="4">
    <source>
        <dbReference type="ARBA" id="ARBA00022547"/>
    </source>
</evidence>
<evidence type="ECO:0000256" key="12">
    <source>
        <dbReference type="RuleBase" id="RU003848"/>
    </source>
</evidence>
<keyword evidence="11" id="KW-0066">ATP synthesis</keyword>
<keyword evidence="4 11" id="KW-0138">CF(0)</keyword>
<dbReference type="EMBL" id="MT471328">
    <property type="protein sequence ID" value="QRN73241.1"/>
    <property type="molecule type" value="Genomic_DNA"/>
</dbReference>
<accession>A0A891ZNJ3</accession>
<keyword evidence="7 11" id="KW-1133">Transmembrane helix</keyword>
<dbReference type="PANTHER" id="PTHR33445">
    <property type="entry name" value="ATP SYNTHASE SUBUNIT B', CHLOROPLASTIC"/>
    <property type="match status" value="1"/>
</dbReference>
<dbReference type="EMBL" id="MT471325">
    <property type="protein sequence ID" value="QRN72917.1"/>
    <property type="molecule type" value="Genomic_DNA"/>
</dbReference>
<comment type="subcellular location">
    <subcellularLocation>
        <location evidence="1">Membrane</location>
        <topology evidence="1">Single-pass membrane protein</topology>
    </subcellularLocation>
    <subcellularLocation>
        <location evidence="11">Plastid</location>
        <location evidence="11">Chloroplast thylakoid membrane</location>
        <topology evidence="11">Single-pass membrane protein</topology>
    </subcellularLocation>
</comment>
<dbReference type="GO" id="GO:0046933">
    <property type="term" value="F:proton-transporting ATP synthase activity, rotational mechanism"/>
    <property type="evidence" value="ECO:0007669"/>
    <property type="project" value="UniProtKB-UniRule"/>
</dbReference>
<evidence type="ECO:0000256" key="5">
    <source>
        <dbReference type="ARBA" id="ARBA00022692"/>
    </source>
</evidence>
<organism evidence="16">
    <name type="scientific">Phaeocystis globosa</name>
    <dbReference type="NCBI Taxonomy" id="33658"/>
    <lineage>
        <taxon>Eukaryota</taxon>
        <taxon>Haptista</taxon>
        <taxon>Haptophyta</taxon>
        <taxon>Prymnesiophyceae</taxon>
        <taxon>Phaeocystales</taxon>
        <taxon>Phaeocystaceae</taxon>
        <taxon>Phaeocystis</taxon>
    </lineage>
</organism>
<dbReference type="EMBL" id="MT471324">
    <property type="protein sequence ID" value="QRN72809.1"/>
    <property type="molecule type" value="Genomic_DNA"/>
</dbReference>